<dbReference type="RefSeq" id="WP_048837116.1">
    <property type="nucleotide sequence ID" value="NZ_BAMV01000001.1"/>
</dbReference>
<dbReference type="Gene3D" id="1.20.1600.10">
    <property type="entry name" value="Outer membrane efflux proteins (OEP)"/>
    <property type="match status" value="1"/>
</dbReference>
<dbReference type="Proteomes" id="UP000032671">
    <property type="component" value="Unassembled WGS sequence"/>
</dbReference>
<evidence type="ECO:0000256" key="2">
    <source>
        <dbReference type="RuleBase" id="RU362097"/>
    </source>
</evidence>
<evidence type="ECO:0000256" key="1">
    <source>
        <dbReference type="ARBA" id="ARBA00007613"/>
    </source>
</evidence>
<proteinExistence type="inferred from homology"/>
<dbReference type="AlphaFoldDB" id="A0A0D6MZ31"/>
<sequence length="495" mass="53059">MPSFPVHSARLLLSSLVCASLAACSPFKTQHPTSNVTVPSHFAALPATTPDTDLTKWWTAWQDPLLSHLIEQALAANPDIKSAQARVRESRAYTKEAKSALYPTVGVMGSMMGGGMDWRHPVPPLLKMAAPDIQDPATDGHIAGLTMAWEPDIWGGKTATKRAAQHMSLATEEILHGTHMAIAADVAANYLTARGLQQRLTLLDQSITTLQSLKHYASARFNAGQTTQADIQTIQAQIDSMQAQQPLLHAYLDACRHRIAILAGVPPEQAPELPLSVGFPYTVPAVPTAALPSTVLERRPDIRLQKNILEANFQRLISAKTDLLPRFGLEFFGGDGRLRFDGLPGVSGSGGLMAVNAYLPLFTAGRIHAQINAADAQLDQAVAGYDKAVLTALSEIEDAYENRFSADQNTTHLTAQVAALAKATSQATGLYEGGRFTMQDVLTTRMKKIAAQDDLASARTQRALATVQLARALGGGWNADAMPGTSAPPAAEQKR</sequence>
<comment type="similarity">
    <text evidence="1 2">Belongs to the outer membrane factor (OMF) (TC 1.B.17) family.</text>
</comment>
<dbReference type="EMBL" id="BJVU01000005">
    <property type="protein sequence ID" value="GEL58871.1"/>
    <property type="molecule type" value="Genomic_DNA"/>
</dbReference>
<dbReference type="GO" id="GO:0005886">
    <property type="term" value="C:plasma membrane"/>
    <property type="evidence" value="ECO:0007669"/>
    <property type="project" value="UniProtKB-SubCell"/>
</dbReference>
<comment type="caution">
    <text evidence="3">The sequence shown here is derived from an EMBL/GenBank/DDBJ whole genome shotgun (WGS) entry which is preliminary data.</text>
</comment>
<feature type="signal peptide" evidence="2">
    <location>
        <begin position="1"/>
        <end position="22"/>
    </location>
</feature>
<dbReference type="InterPro" id="IPR010131">
    <property type="entry name" value="MdtP/NodT-like"/>
</dbReference>
<protein>
    <submittedName>
        <fullName evidence="4">RND transporter</fullName>
    </submittedName>
    <submittedName>
        <fullName evidence="3">Secretion system type I outer membrane efflux pump lipoprotein NodT</fullName>
    </submittedName>
</protein>
<dbReference type="Pfam" id="PF02321">
    <property type="entry name" value="OEP"/>
    <property type="match status" value="2"/>
</dbReference>
<name>A0A0D6MZ31_9PROT</name>
<dbReference type="Gene3D" id="2.20.200.10">
    <property type="entry name" value="Outer membrane efflux proteins (OEP)"/>
    <property type="match status" value="1"/>
</dbReference>
<reference evidence="4 6" key="2">
    <citation type="submission" date="2019-07" db="EMBL/GenBank/DDBJ databases">
        <title>Whole genome shotgun sequence of Acetobacter cibinongensis NBRC 16605.</title>
        <authorList>
            <person name="Hosoyama A."/>
            <person name="Uohara A."/>
            <person name="Ohji S."/>
            <person name="Ichikawa N."/>
        </authorList>
    </citation>
    <scope>NUCLEOTIDE SEQUENCE [LARGE SCALE GENOMIC DNA]</scope>
    <source>
        <strain evidence="4 6">NBRC 16605</strain>
    </source>
</reference>
<dbReference type="NCBIfam" id="TIGR01845">
    <property type="entry name" value="outer_NodT"/>
    <property type="match status" value="1"/>
</dbReference>
<keyword evidence="2" id="KW-0812">Transmembrane</keyword>
<accession>A0A6N3SNI2</accession>
<keyword evidence="2" id="KW-1134">Transmembrane beta strand</keyword>
<dbReference type="PANTHER" id="PTHR30203:SF29">
    <property type="entry name" value="PROTEIN CYAE"/>
    <property type="match status" value="1"/>
</dbReference>
<evidence type="ECO:0000313" key="6">
    <source>
        <dbReference type="Proteomes" id="UP000321891"/>
    </source>
</evidence>
<comment type="subcellular location">
    <subcellularLocation>
        <location evidence="2">Cell membrane</location>
        <topology evidence="2">Lipid-anchor</topology>
    </subcellularLocation>
</comment>
<gene>
    <name evidence="3" type="ORF">Abci_001_023</name>
    <name evidence="4" type="ORF">ACI01nite_14730</name>
</gene>
<dbReference type="InterPro" id="IPR003423">
    <property type="entry name" value="OMP_efflux"/>
</dbReference>
<reference evidence="3 5" key="1">
    <citation type="submission" date="2012-11" db="EMBL/GenBank/DDBJ databases">
        <title>Whole genome sequence of Acetobacter cibinongensis 4H-1.</title>
        <authorList>
            <person name="Azuma Y."/>
            <person name="Higashiura N."/>
            <person name="Hirakawa H."/>
            <person name="Matsushita K."/>
        </authorList>
    </citation>
    <scope>NUCLEOTIDE SEQUENCE [LARGE SCALE GENOMIC DNA]</scope>
    <source>
        <strain evidence="3 5">4H-1</strain>
    </source>
</reference>
<keyword evidence="2" id="KW-0564">Palmitate</keyword>
<dbReference type="GO" id="GO:0015562">
    <property type="term" value="F:efflux transmembrane transporter activity"/>
    <property type="evidence" value="ECO:0007669"/>
    <property type="project" value="InterPro"/>
</dbReference>
<evidence type="ECO:0000313" key="4">
    <source>
        <dbReference type="EMBL" id="GEL58871.1"/>
    </source>
</evidence>
<organism evidence="3 5">
    <name type="scientific">Acetobacter cibinongensis</name>
    <dbReference type="NCBI Taxonomy" id="146475"/>
    <lineage>
        <taxon>Bacteria</taxon>
        <taxon>Pseudomonadati</taxon>
        <taxon>Pseudomonadota</taxon>
        <taxon>Alphaproteobacteria</taxon>
        <taxon>Acetobacterales</taxon>
        <taxon>Acetobacteraceae</taxon>
        <taxon>Acetobacter</taxon>
    </lineage>
</organism>
<keyword evidence="2 3" id="KW-0449">Lipoprotein</keyword>
<keyword evidence="6" id="KW-1185">Reference proteome</keyword>
<accession>A0A0D6MZ31</accession>
<evidence type="ECO:0000313" key="5">
    <source>
        <dbReference type="Proteomes" id="UP000032671"/>
    </source>
</evidence>
<keyword evidence="2" id="KW-0472">Membrane</keyword>
<dbReference type="SUPFAM" id="SSF56954">
    <property type="entry name" value="Outer membrane efflux proteins (OEP)"/>
    <property type="match status" value="1"/>
</dbReference>
<dbReference type="EMBL" id="BAMV01000001">
    <property type="protein sequence ID" value="GAN59007.1"/>
    <property type="molecule type" value="Genomic_DNA"/>
</dbReference>
<keyword evidence="2" id="KW-0732">Signal</keyword>
<dbReference type="STRING" id="1231339.Abci_001_023"/>
<dbReference type="PANTHER" id="PTHR30203">
    <property type="entry name" value="OUTER MEMBRANE CATION EFFLUX PROTEIN"/>
    <property type="match status" value="1"/>
</dbReference>
<feature type="chain" id="PRO_5028558253" evidence="2">
    <location>
        <begin position="23"/>
        <end position="495"/>
    </location>
</feature>
<dbReference type="Proteomes" id="UP000321891">
    <property type="component" value="Unassembled WGS sequence"/>
</dbReference>
<evidence type="ECO:0000313" key="3">
    <source>
        <dbReference type="EMBL" id="GAN59007.1"/>
    </source>
</evidence>